<reference evidence="2 3" key="1">
    <citation type="submission" date="2015-01" db="EMBL/GenBank/DDBJ databases">
        <title>The Genome Sequence of Exophiala xenobiotica CBS118157.</title>
        <authorList>
            <consortium name="The Broad Institute Genomics Platform"/>
            <person name="Cuomo C."/>
            <person name="de Hoog S."/>
            <person name="Gorbushina A."/>
            <person name="Stielow B."/>
            <person name="Teixiera M."/>
            <person name="Abouelleil A."/>
            <person name="Chapman S.B."/>
            <person name="Priest M."/>
            <person name="Young S.K."/>
            <person name="Wortman J."/>
            <person name="Nusbaum C."/>
            <person name="Birren B."/>
        </authorList>
    </citation>
    <scope>NUCLEOTIDE SEQUENCE [LARGE SCALE GENOMIC DNA]</scope>
    <source>
        <strain evidence="2 3">CBS 118157</strain>
    </source>
</reference>
<dbReference type="RefSeq" id="XP_013318100.1">
    <property type="nucleotide sequence ID" value="XM_013462646.1"/>
</dbReference>
<dbReference type="HOGENOM" id="CLU_609709_0_0_1"/>
<dbReference type="EMBL" id="KN847319">
    <property type="protein sequence ID" value="KIW57516.1"/>
    <property type="molecule type" value="Genomic_DNA"/>
</dbReference>
<accession>A0A0D2BYP4</accession>
<evidence type="ECO:0000256" key="1">
    <source>
        <dbReference type="SAM" id="MobiDB-lite"/>
    </source>
</evidence>
<organism evidence="2 3">
    <name type="scientific">Exophiala xenobiotica</name>
    <dbReference type="NCBI Taxonomy" id="348802"/>
    <lineage>
        <taxon>Eukaryota</taxon>
        <taxon>Fungi</taxon>
        <taxon>Dikarya</taxon>
        <taxon>Ascomycota</taxon>
        <taxon>Pezizomycotina</taxon>
        <taxon>Eurotiomycetes</taxon>
        <taxon>Chaetothyriomycetidae</taxon>
        <taxon>Chaetothyriales</taxon>
        <taxon>Herpotrichiellaceae</taxon>
        <taxon>Exophiala</taxon>
    </lineage>
</organism>
<dbReference type="GeneID" id="25327967"/>
<protein>
    <submittedName>
        <fullName evidence="2">Uncharacterized protein</fullName>
    </submittedName>
</protein>
<evidence type="ECO:0000313" key="2">
    <source>
        <dbReference type="EMBL" id="KIW57516.1"/>
    </source>
</evidence>
<dbReference type="OrthoDB" id="4157504at2759"/>
<dbReference type="AlphaFoldDB" id="A0A0D2BYP4"/>
<proteinExistence type="predicted"/>
<dbReference type="Proteomes" id="UP000054342">
    <property type="component" value="Unassembled WGS sequence"/>
</dbReference>
<sequence>MSTPTIHVLGVSAAEETFSSIEDKSSASPHLRLHARIAIHNQDGHFDQVKIRLQGAIRSTIGSRVAVEKLNPSTEVLSALAFKPAYSASRQLTEEQHLDFSCPLPSSAPTRGARKNKSSCHGDGDVDGFMPSMSLTGSTYITRVTAIRDRHLVEGRCDVVYQLEAEFVHSASGHVVRRLSCPVDVSSLHTPLQVEVSSNEQSGSLKQMAKPQRRSLRYFGSHLQPEVSVSMPQKLGFIVSDSSRLATGCRRLTIPVSVNVRLPPNARRQAQSLLSDSLKCSIKTQWFTRRVFSTGSSAVESMVRSDTVSTQKLALTLPPPYNSTLVDSSYTTQMELNLLLPESATHPSISTDLLSISYTLDLVMKFEMSNDDNVKTAYNAEFSLPVTLRTAKPAAILSRCTFDPLLGYIEEDLQYAPPPYIY</sequence>
<feature type="region of interest" description="Disordered" evidence="1">
    <location>
        <begin position="103"/>
        <end position="128"/>
    </location>
</feature>
<keyword evidence="3" id="KW-1185">Reference proteome</keyword>
<gene>
    <name evidence="2" type="ORF">PV05_06059</name>
</gene>
<name>A0A0D2BYP4_9EURO</name>
<evidence type="ECO:0000313" key="3">
    <source>
        <dbReference type="Proteomes" id="UP000054342"/>
    </source>
</evidence>